<dbReference type="InterPro" id="IPR004117">
    <property type="entry name" value="7tm6_olfct_rcpt"/>
</dbReference>
<evidence type="ECO:0000256" key="4">
    <source>
        <dbReference type="ARBA" id="ARBA00022692"/>
    </source>
</evidence>
<protein>
    <recommendedName>
        <fullName evidence="10">Odorant receptor</fullName>
    </recommendedName>
</protein>
<feature type="transmembrane region" description="Helical" evidence="10">
    <location>
        <begin position="127"/>
        <end position="145"/>
    </location>
</feature>
<comment type="caution">
    <text evidence="11">The sequence shown here is derived from an EMBL/GenBank/DDBJ whole genome shotgun (WGS) entry which is preliminary data.</text>
</comment>
<evidence type="ECO:0000256" key="3">
    <source>
        <dbReference type="ARBA" id="ARBA00022606"/>
    </source>
</evidence>
<organism evidence="11 12">
    <name type="scientific">Zophobas morio</name>
    <dbReference type="NCBI Taxonomy" id="2755281"/>
    <lineage>
        <taxon>Eukaryota</taxon>
        <taxon>Metazoa</taxon>
        <taxon>Ecdysozoa</taxon>
        <taxon>Arthropoda</taxon>
        <taxon>Hexapoda</taxon>
        <taxon>Insecta</taxon>
        <taxon>Pterygota</taxon>
        <taxon>Neoptera</taxon>
        <taxon>Endopterygota</taxon>
        <taxon>Coleoptera</taxon>
        <taxon>Polyphaga</taxon>
        <taxon>Cucujiformia</taxon>
        <taxon>Tenebrionidae</taxon>
        <taxon>Zophobas</taxon>
    </lineage>
</organism>
<evidence type="ECO:0000313" key="12">
    <source>
        <dbReference type="Proteomes" id="UP001168821"/>
    </source>
</evidence>
<feature type="transmembrane region" description="Helical" evidence="10">
    <location>
        <begin position="283"/>
        <end position="303"/>
    </location>
</feature>
<comment type="subcellular location">
    <subcellularLocation>
        <location evidence="1 10">Cell membrane</location>
        <topology evidence="1 10">Multi-pass membrane protein</topology>
    </subcellularLocation>
</comment>
<dbReference type="Proteomes" id="UP001168821">
    <property type="component" value="Unassembled WGS sequence"/>
</dbReference>
<keyword evidence="8 10" id="KW-0675">Receptor</keyword>
<keyword evidence="2" id="KW-1003">Cell membrane</keyword>
<evidence type="ECO:0000256" key="6">
    <source>
        <dbReference type="ARBA" id="ARBA00022989"/>
    </source>
</evidence>
<evidence type="ECO:0000256" key="7">
    <source>
        <dbReference type="ARBA" id="ARBA00023136"/>
    </source>
</evidence>
<evidence type="ECO:0000256" key="9">
    <source>
        <dbReference type="ARBA" id="ARBA00023224"/>
    </source>
</evidence>
<dbReference type="GO" id="GO:0005886">
    <property type="term" value="C:plasma membrane"/>
    <property type="evidence" value="ECO:0007669"/>
    <property type="project" value="UniProtKB-SubCell"/>
</dbReference>
<dbReference type="EMBL" id="JALNTZ010000002">
    <property type="protein sequence ID" value="KAJ3663385.1"/>
    <property type="molecule type" value="Genomic_DNA"/>
</dbReference>
<dbReference type="Pfam" id="PF02949">
    <property type="entry name" value="7tm_6"/>
    <property type="match status" value="1"/>
</dbReference>
<evidence type="ECO:0000313" key="11">
    <source>
        <dbReference type="EMBL" id="KAJ3663385.1"/>
    </source>
</evidence>
<evidence type="ECO:0000256" key="5">
    <source>
        <dbReference type="ARBA" id="ARBA00022725"/>
    </source>
</evidence>
<name>A0AA38IW51_9CUCU</name>
<feature type="transmembrane region" description="Helical" evidence="10">
    <location>
        <begin position="250"/>
        <end position="271"/>
    </location>
</feature>
<gene>
    <name evidence="11" type="ORF">Zmor_007660</name>
</gene>
<dbReference type="GO" id="GO:0005549">
    <property type="term" value="F:odorant binding"/>
    <property type="evidence" value="ECO:0007669"/>
    <property type="project" value="InterPro"/>
</dbReference>
<evidence type="ECO:0000256" key="1">
    <source>
        <dbReference type="ARBA" id="ARBA00004651"/>
    </source>
</evidence>
<feature type="transmembrane region" description="Helical" evidence="10">
    <location>
        <begin position="67"/>
        <end position="89"/>
    </location>
</feature>
<evidence type="ECO:0000256" key="2">
    <source>
        <dbReference type="ARBA" id="ARBA00022475"/>
    </source>
</evidence>
<dbReference type="PANTHER" id="PTHR21137:SF35">
    <property type="entry name" value="ODORANT RECEPTOR 19A-RELATED"/>
    <property type="match status" value="1"/>
</dbReference>
<dbReference type="PANTHER" id="PTHR21137">
    <property type="entry name" value="ODORANT RECEPTOR"/>
    <property type="match status" value="1"/>
</dbReference>
<comment type="caution">
    <text evidence="10">Lacks conserved residue(s) required for the propagation of feature annotation.</text>
</comment>
<proteinExistence type="inferred from homology"/>
<dbReference type="AlphaFoldDB" id="A0AA38IW51"/>
<dbReference type="GO" id="GO:0004984">
    <property type="term" value="F:olfactory receptor activity"/>
    <property type="evidence" value="ECO:0007669"/>
    <property type="project" value="InterPro"/>
</dbReference>
<keyword evidence="3 10" id="KW-0716">Sensory transduction</keyword>
<evidence type="ECO:0000256" key="8">
    <source>
        <dbReference type="ARBA" id="ARBA00023170"/>
    </source>
</evidence>
<keyword evidence="4 10" id="KW-0812">Transmembrane</keyword>
<feature type="transmembrane region" description="Helical" evidence="10">
    <location>
        <begin position="35"/>
        <end position="60"/>
    </location>
</feature>
<evidence type="ECO:0000256" key="10">
    <source>
        <dbReference type="RuleBase" id="RU351113"/>
    </source>
</evidence>
<keyword evidence="6 10" id="KW-1133">Transmembrane helix</keyword>
<keyword evidence="7 10" id="KW-0472">Membrane</keyword>
<keyword evidence="12" id="KW-1185">Reference proteome</keyword>
<accession>A0AA38IW51</accession>
<dbReference type="GO" id="GO:0007165">
    <property type="term" value="P:signal transduction"/>
    <property type="evidence" value="ECO:0007669"/>
    <property type="project" value="UniProtKB-KW"/>
</dbReference>
<comment type="similarity">
    <text evidence="10">Belongs to the insect chemoreceptor superfamily. Heteromeric odorant receptor channel (TC 1.A.69) family.</text>
</comment>
<keyword evidence="9 10" id="KW-0807">Transducer</keyword>
<reference evidence="11" key="1">
    <citation type="journal article" date="2023" name="G3 (Bethesda)">
        <title>Whole genome assemblies of Zophobas morio and Tenebrio molitor.</title>
        <authorList>
            <person name="Kaur S."/>
            <person name="Stinson S.A."/>
            <person name="diCenzo G.C."/>
        </authorList>
    </citation>
    <scope>NUCLEOTIDE SEQUENCE</scope>
    <source>
        <strain evidence="11">QUZm001</strain>
    </source>
</reference>
<keyword evidence="5 10" id="KW-0552">Olfaction</keyword>
<sequence>MENFDWKTTIKINLFVLRTVGLWPKDNDLYKPDLYTVYASLAAIVIIGGHNLFQLINIFYVYNDIKALTRIIFVATTNFLAATKMYFFVRNLKMVKHLFVRLNSEQFRPKTWEQLKLVEPTLKGWKTIYGVYVTIVCSIVFMWSINPFLTGGVQQYELPFDAWYPVQITVSPNYEILYAYQLVCIWPISMGNINLDSLIFAVMMYIRTQCDILCDDLRKLEDNEAFNRKLISCIRHHKAILRFAQDSNNFFSVIALGQMATSTAVLALTMFQLTFVNPVSGEGLGHLLYITGITAQILLYCWFGNKVELKSSQIIYALYESKWFQQPPPVKKNFLILSIRCQRPIKLTAINLFTLSLETFIKILRSAWSYFAVLSSVNK</sequence>